<dbReference type="PANTHER" id="PTHR30544">
    <property type="entry name" value="23S RRNA METHYLTRANSFERASE"/>
    <property type="match status" value="1"/>
</dbReference>
<reference evidence="16 17" key="1">
    <citation type="journal article" date="2013" name="Genome Announc.">
        <title>Draft Genome Sequence of Desulfotignum phosphitoxidans DSM 13687 Strain FiPS-3.</title>
        <authorList>
            <person name="Poehlein A."/>
            <person name="Daniel R."/>
            <person name="Simeonova D.D."/>
        </authorList>
    </citation>
    <scope>NUCLEOTIDE SEQUENCE [LARGE SCALE GENOMIC DNA]</scope>
    <source>
        <strain evidence="16 17">DSM 13687</strain>
    </source>
</reference>
<dbReference type="InterPro" id="IPR027492">
    <property type="entry name" value="RNA_MTrfase_RlmN"/>
</dbReference>
<feature type="active site" description="S-methylcysteine intermediate" evidence="14">
    <location>
        <position position="337"/>
    </location>
</feature>
<feature type="binding site" evidence="14">
    <location>
        <position position="294"/>
    </location>
    <ligand>
        <name>S-adenosyl-L-methionine</name>
        <dbReference type="ChEBI" id="CHEBI:59789"/>
    </ligand>
</feature>
<dbReference type="InterPro" id="IPR013785">
    <property type="entry name" value="Aldolase_TIM"/>
</dbReference>
<proteinExistence type="inferred from homology"/>
<dbReference type="NCBIfam" id="TIGR00048">
    <property type="entry name" value="rRNA_mod_RlmN"/>
    <property type="match status" value="1"/>
</dbReference>
<evidence type="ECO:0000256" key="2">
    <source>
        <dbReference type="ARBA" id="ARBA00007544"/>
    </source>
</evidence>
<evidence type="ECO:0000256" key="9">
    <source>
        <dbReference type="ARBA" id="ARBA00022694"/>
    </source>
</evidence>
<comment type="caution">
    <text evidence="14">Lacks conserved residue(s) required for the propagation of feature annotation.</text>
</comment>
<evidence type="ECO:0000313" key="17">
    <source>
        <dbReference type="Proteomes" id="UP000014216"/>
    </source>
</evidence>
<dbReference type="CDD" id="cd01335">
    <property type="entry name" value="Radical_SAM"/>
    <property type="match status" value="1"/>
</dbReference>
<dbReference type="Pfam" id="PF04055">
    <property type="entry name" value="Radical_SAM"/>
    <property type="match status" value="1"/>
</dbReference>
<evidence type="ECO:0000256" key="10">
    <source>
        <dbReference type="ARBA" id="ARBA00022723"/>
    </source>
</evidence>
<evidence type="ECO:0000259" key="15">
    <source>
        <dbReference type="PROSITE" id="PS51918"/>
    </source>
</evidence>
<feature type="binding site" evidence="14">
    <location>
        <begin position="218"/>
        <end position="220"/>
    </location>
    <ligand>
        <name>S-adenosyl-L-methionine</name>
        <dbReference type="ChEBI" id="CHEBI:59789"/>
    </ligand>
</feature>
<evidence type="ECO:0000256" key="14">
    <source>
        <dbReference type="HAMAP-Rule" id="MF_01849"/>
    </source>
</evidence>
<feature type="binding site" evidence="14">
    <location>
        <position position="110"/>
    </location>
    <ligand>
        <name>[4Fe-4S] cluster</name>
        <dbReference type="ChEBI" id="CHEBI:49883"/>
        <note>4Fe-4S-S-AdoMet</note>
    </ligand>
</feature>
<comment type="catalytic activity">
    <reaction evidence="14">
        <text>adenosine(37) in tRNA + 2 reduced [2Fe-2S]-[ferredoxin] + 2 S-adenosyl-L-methionine = 2-methyladenosine(37) in tRNA + 5'-deoxyadenosine + L-methionine + 2 oxidized [2Fe-2S]-[ferredoxin] + S-adenosyl-L-homocysteine</text>
        <dbReference type="Rhea" id="RHEA:43332"/>
        <dbReference type="Rhea" id="RHEA-COMP:10000"/>
        <dbReference type="Rhea" id="RHEA-COMP:10001"/>
        <dbReference type="Rhea" id="RHEA-COMP:10162"/>
        <dbReference type="Rhea" id="RHEA-COMP:10485"/>
        <dbReference type="ChEBI" id="CHEBI:17319"/>
        <dbReference type="ChEBI" id="CHEBI:33737"/>
        <dbReference type="ChEBI" id="CHEBI:33738"/>
        <dbReference type="ChEBI" id="CHEBI:57844"/>
        <dbReference type="ChEBI" id="CHEBI:57856"/>
        <dbReference type="ChEBI" id="CHEBI:59789"/>
        <dbReference type="ChEBI" id="CHEBI:74411"/>
        <dbReference type="ChEBI" id="CHEBI:74497"/>
        <dbReference type="EC" id="2.1.1.192"/>
    </reaction>
</comment>
<dbReference type="GO" id="GO:0002935">
    <property type="term" value="F:tRNA (adenine(37)-C2)-methyltransferase activity"/>
    <property type="evidence" value="ECO:0007669"/>
    <property type="project" value="UniProtKB-UniRule"/>
</dbReference>
<dbReference type="InterPro" id="IPR007197">
    <property type="entry name" value="rSAM"/>
</dbReference>
<dbReference type="Gene3D" id="3.20.20.70">
    <property type="entry name" value="Aldolase class I"/>
    <property type="match status" value="1"/>
</dbReference>
<feature type="binding site" evidence="14">
    <location>
        <begin position="163"/>
        <end position="164"/>
    </location>
    <ligand>
        <name>S-adenosyl-L-methionine</name>
        <dbReference type="ChEBI" id="CHEBI:59789"/>
    </ligand>
</feature>
<keyword evidence="13 14" id="KW-1015">Disulfide bond</keyword>
<dbReference type="HAMAP" id="MF_01849">
    <property type="entry name" value="RNA_methyltr_RlmN"/>
    <property type="match status" value="1"/>
</dbReference>
<feature type="binding site" evidence="14">
    <location>
        <position position="196"/>
    </location>
    <ligand>
        <name>S-adenosyl-L-methionine</name>
        <dbReference type="ChEBI" id="CHEBI:59789"/>
    </ligand>
</feature>
<name>S0G4B9_9BACT</name>
<dbReference type="GO" id="GO:0030488">
    <property type="term" value="P:tRNA methylation"/>
    <property type="evidence" value="ECO:0007669"/>
    <property type="project" value="UniProtKB-UniRule"/>
</dbReference>
<dbReference type="Proteomes" id="UP000014216">
    <property type="component" value="Unassembled WGS sequence"/>
</dbReference>
<dbReference type="Gene3D" id="1.10.150.530">
    <property type="match status" value="1"/>
</dbReference>
<dbReference type="PANTHER" id="PTHR30544:SF5">
    <property type="entry name" value="RADICAL SAM CORE DOMAIN-CONTAINING PROTEIN"/>
    <property type="match status" value="1"/>
</dbReference>
<dbReference type="SFLD" id="SFLDS00029">
    <property type="entry name" value="Radical_SAM"/>
    <property type="match status" value="1"/>
</dbReference>
<keyword evidence="9 14" id="KW-0819">tRNA processing</keyword>
<keyword evidence="8 14" id="KW-0949">S-adenosyl-L-methionine</keyword>
<protein>
    <recommendedName>
        <fullName evidence="14">Probable dual-specificity RNA methyltransferase RlmN</fullName>
        <ecNumber evidence="14">2.1.1.192</ecNumber>
    </recommendedName>
    <alternativeName>
        <fullName evidence="14">23S rRNA (adenine(2503)-C(2))-methyltransferase</fullName>
    </alternativeName>
    <alternativeName>
        <fullName evidence="14">23S rRNA m2A2503 methyltransferase</fullName>
    </alternativeName>
    <alternativeName>
        <fullName evidence="14">Ribosomal RNA large subunit methyltransferase N</fullName>
    </alternativeName>
    <alternativeName>
        <fullName evidence="14">tRNA (adenine(37)-C(2))-methyltransferase</fullName>
    </alternativeName>
    <alternativeName>
        <fullName evidence="14">tRNA m2A37 methyltransferase</fullName>
    </alternativeName>
</protein>
<evidence type="ECO:0000256" key="11">
    <source>
        <dbReference type="ARBA" id="ARBA00023004"/>
    </source>
</evidence>
<comment type="caution">
    <text evidence="16">The sequence shown here is derived from an EMBL/GenBank/DDBJ whole genome shotgun (WGS) entry which is preliminary data.</text>
</comment>
<comment type="miscellaneous">
    <text evidence="14">Reaction proceeds by a ping-pong mechanism involving intermediate methylation of a conserved cysteine residue.</text>
</comment>
<keyword evidence="7 14" id="KW-0808">Transferase</keyword>
<dbReference type="EMBL" id="APJX01000007">
    <property type="protein sequence ID" value="EMS78701.1"/>
    <property type="molecule type" value="Genomic_DNA"/>
</dbReference>
<dbReference type="Pfam" id="PF21016">
    <property type="entry name" value="RlmN_N"/>
    <property type="match status" value="1"/>
</dbReference>
<dbReference type="SFLD" id="SFLDF00275">
    <property type="entry name" value="adenosine_C2_methyltransferase"/>
    <property type="match status" value="1"/>
</dbReference>
<dbReference type="SFLD" id="SFLDG01062">
    <property type="entry name" value="methyltransferase_(Class_A)"/>
    <property type="match status" value="1"/>
</dbReference>
<dbReference type="GO" id="GO:0070040">
    <property type="term" value="F:rRNA (adenine(2503)-C2-)-methyltransferase activity"/>
    <property type="evidence" value="ECO:0007669"/>
    <property type="project" value="UniProtKB-UniRule"/>
</dbReference>
<feature type="binding site" evidence="14">
    <location>
        <position position="117"/>
    </location>
    <ligand>
        <name>[4Fe-4S] cluster</name>
        <dbReference type="ChEBI" id="CHEBI:49883"/>
        <note>4Fe-4S-S-AdoMet</note>
    </ligand>
</feature>
<keyword evidence="10 14" id="KW-0479">Metal-binding</keyword>
<dbReference type="OrthoDB" id="9793973at2"/>
<dbReference type="InterPro" id="IPR004383">
    <property type="entry name" value="rRNA_lsu_MTrfase_RlmN/Cfr"/>
</dbReference>
<comment type="cofactor">
    <cofactor evidence="14">
        <name>[4Fe-4S] cluster</name>
        <dbReference type="ChEBI" id="CHEBI:49883"/>
    </cofactor>
    <text evidence="14">Binds 1 [4Fe-4S] cluster. The cluster is coordinated with 3 cysteines and an exchangeable S-adenosyl-L-methionine.</text>
</comment>
<dbReference type="EC" id="2.1.1.192" evidence="14"/>
<evidence type="ECO:0000256" key="4">
    <source>
        <dbReference type="ARBA" id="ARBA00022490"/>
    </source>
</evidence>
<evidence type="ECO:0000256" key="1">
    <source>
        <dbReference type="ARBA" id="ARBA00004496"/>
    </source>
</evidence>
<evidence type="ECO:0000256" key="5">
    <source>
        <dbReference type="ARBA" id="ARBA00022552"/>
    </source>
</evidence>
<keyword evidence="4 14" id="KW-0963">Cytoplasm</keyword>
<dbReference type="GO" id="GO:0005737">
    <property type="term" value="C:cytoplasm"/>
    <property type="evidence" value="ECO:0007669"/>
    <property type="project" value="UniProtKB-SubCell"/>
</dbReference>
<accession>S0G4B9</accession>
<dbReference type="GO" id="GO:0051539">
    <property type="term" value="F:4 iron, 4 sulfur cluster binding"/>
    <property type="evidence" value="ECO:0007669"/>
    <property type="project" value="UniProtKB-UniRule"/>
</dbReference>
<dbReference type="GO" id="GO:0000049">
    <property type="term" value="F:tRNA binding"/>
    <property type="evidence" value="ECO:0007669"/>
    <property type="project" value="UniProtKB-UniRule"/>
</dbReference>
<keyword evidence="5 14" id="KW-0698">rRNA processing</keyword>
<keyword evidence="6 14" id="KW-0489">Methyltransferase</keyword>
<dbReference type="GO" id="GO:0046872">
    <property type="term" value="F:metal ion binding"/>
    <property type="evidence" value="ECO:0007669"/>
    <property type="project" value="UniProtKB-KW"/>
</dbReference>
<evidence type="ECO:0000256" key="3">
    <source>
        <dbReference type="ARBA" id="ARBA00022485"/>
    </source>
</evidence>
<dbReference type="PROSITE" id="PS51918">
    <property type="entry name" value="RADICAL_SAM"/>
    <property type="match status" value="1"/>
</dbReference>
<keyword evidence="3 14" id="KW-0004">4Fe-4S</keyword>
<feature type="domain" description="Radical SAM core" evidence="15">
    <location>
        <begin position="96"/>
        <end position="332"/>
    </location>
</feature>
<sequence>MENLLNYTREDLSRWLEKKGVRPFRSGQIFKWLYLKLVDDFDQMTDLGKDLRALLADHFYFDCLTLADTQVSADTTEKYLFQLTDGAHIESVLIPEKDHFTLCVSSQVGCAMNCRFCLTAKGGWKRNLTAGEIIAQVRTVRMFLAHRNMDPQKLSNVVFMGMGEPLANYDQVIQAIAVITDTDFGLKFSPRRVTVSTCGLVPEILALGKACAVNLAVSLNATDDETRSWLMPVNNTYPMTRLLTACQQFTMKPRNKITFEYILIKGVNDSPAHAGQLVRLLFPVRAKVNLIAFNPHPGTRLKAPDPETVQTFLQILLDKNMTAIVRKSKGADILAACGQLQAQQKNKGIEID</sequence>
<dbReference type="FunFam" id="3.20.20.70:FF:000014">
    <property type="entry name" value="Probable dual-specificity RNA methyltransferase RlmN"/>
    <property type="match status" value="1"/>
</dbReference>
<evidence type="ECO:0000256" key="13">
    <source>
        <dbReference type="ARBA" id="ARBA00023157"/>
    </source>
</evidence>
<dbReference type="InterPro" id="IPR040072">
    <property type="entry name" value="Methyltransferase_A"/>
</dbReference>
<feature type="active site" description="Proton acceptor" evidence="14">
    <location>
        <position position="90"/>
    </location>
</feature>
<evidence type="ECO:0000256" key="12">
    <source>
        <dbReference type="ARBA" id="ARBA00023014"/>
    </source>
</evidence>
<dbReference type="InterPro" id="IPR058240">
    <property type="entry name" value="rSAM_sf"/>
</dbReference>
<organism evidence="16 17">
    <name type="scientific">Desulfotignum phosphitoxidans DSM 13687</name>
    <dbReference type="NCBI Taxonomy" id="1286635"/>
    <lineage>
        <taxon>Bacteria</taxon>
        <taxon>Pseudomonadati</taxon>
        <taxon>Thermodesulfobacteriota</taxon>
        <taxon>Desulfobacteria</taxon>
        <taxon>Desulfobacterales</taxon>
        <taxon>Desulfobacteraceae</taxon>
        <taxon>Desulfotignum</taxon>
    </lineage>
</organism>
<comment type="function">
    <text evidence="14">Specifically methylates position 2 of adenine 2503 in 23S rRNA and position 2 of adenine 37 in tRNAs.</text>
</comment>
<dbReference type="PIRSF" id="PIRSF006004">
    <property type="entry name" value="CHP00048"/>
    <property type="match status" value="1"/>
</dbReference>
<dbReference type="RefSeq" id="WP_006967207.1">
    <property type="nucleotide sequence ID" value="NZ_APJX01000007.1"/>
</dbReference>
<feature type="binding site" evidence="14">
    <location>
        <position position="114"/>
    </location>
    <ligand>
        <name>[4Fe-4S] cluster</name>
        <dbReference type="ChEBI" id="CHEBI:49883"/>
        <note>4Fe-4S-S-AdoMet</note>
    </ligand>
</feature>
<evidence type="ECO:0000256" key="7">
    <source>
        <dbReference type="ARBA" id="ARBA00022679"/>
    </source>
</evidence>
<dbReference type="InterPro" id="IPR048641">
    <property type="entry name" value="RlmN_N"/>
</dbReference>
<dbReference type="PATRIC" id="fig|1286635.3.peg.3348"/>
<evidence type="ECO:0000256" key="8">
    <source>
        <dbReference type="ARBA" id="ARBA00022691"/>
    </source>
</evidence>
<dbReference type="GO" id="GO:0070475">
    <property type="term" value="P:rRNA base methylation"/>
    <property type="evidence" value="ECO:0007669"/>
    <property type="project" value="UniProtKB-UniRule"/>
</dbReference>
<dbReference type="SUPFAM" id="SSF102114">
    <property type="entry name" value="Radical SAM enzymes"/>
    <property type="match status" value="1"/>
</dbReference>
<keyword evidence="12 14" id="KW-0411">Iron-sulfur</keyword>
<evidence type="ECO:0000313" key="16">
    <source>
        <dbReference type="EMBL" id="EMS78701.1"/>
    </source>
</evidence>
<keyword evidence="17" id="KW-1185">Reference proteome</keyword>
<evidence type="ECO:0000256" key="6">
    <source>
        <dbReference type="ARBA" id="ARBA00022603"/>
    </source>
</evidence>
<comment type="catalytic activity">
    <reaction evidence="14">
        <text>adenosine(2503) in 23S rRNA + 2 reduced [2Fe-2S]-[ferredoxin] + 2 S-adenosyl-L-methionine = 2-methyladenosine(2503) in 23S rRNA + 5'-deoxyadenosine + L-methionine + 2 oxidized [2Fe-2S]-[ferredoxin] + S-adenosyl-L-homocysteine</text>
        <dbReference type="Rhea" id="RHEA:42916"/>
        <dbReference type="Rhea" id="RHEA-COMP:10000"/>
        <dbReference type="Rhea" id="RHEA-COMP:10001"/>
        <dbReference type="Rhea" id="RHEA-COMP:10152"/>
        <dbReference type="Rhea" id="RHEA-COMP:10282"/>
        <dbReference type="ChEBI" id="CHEBI:17319"/>
        <dbReference type="ChEBI" id="CHEBI:33737"/>
        <dbReference type="ChEBI" id="CHEBI:33738"/>
        <dbReference type="ChEBI" id="CHEBI:57844"/>
        <dbReference type="ChEBI" id="CHEBI:57856"/>
        <dbReference type="ChEBI" id="CHEBI:59789"/>
        <dbReference type="ChEBI" id="CHEBI:74411"/>
        <dbReference type="ChEBI" id="CHEBI:74497"/>
        <dbReference type="EC" id="2.1.1.192"/>
    </reaction>
</comment>
<dbReference type="GO" id="GO:0019843">
    <property type="term" value="F:rRNA binding"/>
    <property type="evidence" value="ECO:0007669"/>
    <property type="project" value="UniProtKB-UniRule"/>
</dbReference>
<keyword evidence="11 14" id="KW-0408">Iron</keyword>
<comment type="similarity">
    <text evidence="2 14">Belongs to the radical SAM superfamily. RlmN family.</text>
</comment>
<comment type="subcellular location">
    <subcellularLocation>
        <location evidence="1 14">Cytoplasm</location>
    </subcellularLocation>
</comment>
<gene>
    <name evidence="14 16" type="primary">rlmN</name>
    <name evidence="16" type="ORF">Dpo_7c01770</name>
</gene>
<dbReference type="AlphaFoldDB" id="S0G4B9"/>